<protein>
    <recommendedName>
        <fullName evidence="7">Large ribosomal subunit protein mL48</fullName>
    </recommendedName>
    <alternativeName>
        <fullName evidence="8">39S ribosomal protein L48, mitochondrial</fullName>
    </alternativeName>
</protein>
<evidence type="ECO:0000256" key="2">
    <source>
        <dbReference type="ARBA" id="ARBA00022946"/>
    </source>
</evidence>
<dbReference type="InterPro" id="IPR036838">
    <property type="entry name" value="Ribosomal_uS10_dom_sf"/>
</dbReference>
<accession>A0A8T2IHF5</accession>
<evidence type="ECO:0000256" key="4">
    <source>
        <dbReference type="ARBA" id="ARBA00023128"/>
    </source>
</evidence>
<dbReference type="OrthoDB" id="5984298at2759"/>
<dbReference type="SUPFAM" id="SSF54999">
    <property type="entry name" value="Ribosomal protein S10"/>
    <property type="match status" value="1"/>
</dbReference>
<reference evidence="11" key="1">
    <citation type="thesis" date="2020" institute="ProQuest LLC" country="789 East Eisenhower Parkway, Ann Arbor, MI, USA">
        <title>Comparative Genomics and Chromosome Evolution.</title>
        <authorList>
            <person name="Mudd A.B."/>
        </authorList>
    </citation>
    <scope>NUCLEOTIDE SEQUENCE</scope>
    <source>
        <strain evidence="11">Female2</strain>
        <tissue evidence="11">Blood</tissue>
    </source>
</reference>
<keyword evidence="3" id="KW-0689">Ribosomal protein</keyword>
<comment type="subcellular location">
    <subcellularLocation>
        <location evidence="1">Mitochondrion</location>
    </subcellularLocation>
</comment>
<comment type="similarity">
    <text evidence="6">Belongs to the mitochondrion-specific ribosomal protein mL48 family.</text>
</comment>
<evidence type="ECO:0000313" key="11">
    <source>
        <dbReference type="EMBL" id="KAG8431412.1"/>
    </source>
</evidence>
<name>A0A8T2IHF5_9PIPI</name>
<dbReference type="FunFam" id="3.30.70.600:FF:000006">
    <property type="entry name" value="39S ribosomal protein L48, mitochondrial"/>
    <property type="match status" value="1"/>
</dbReference>
<evidence type="ECO:0000256" key="8">
    <source>
        <dbReference type="ARBA" id="ARBA00084068"/>
    </source>
</evidence>
<dbReference type="Pfam" id="PF00338">
    <property type="entry name" value="Ribosomal_S10"/>
    <property type="match status" value="1"/>
</dbReference>
<keyword evidence="5" id="KW-0687">Ribonucleoprotein</keyword>
<dbReference type="PANTHER" id="PTHR13473:SF0">
    <property type="entry name" value="LARGE RIBOSOMAL SUBUNIT PROTEIN ML48"/>
    <property type="match status" value="1"/>
</dbReference>
<keyword evidence="4" id="KW-0496">Mitochondrion</keyword>
<evidence type="ECO:0000259" key="10">
    <source>
        <dbReference type="SMART" id="SM01403"/>
    </source>
</evidence>
<feature type="non-terminal residue" evidence="11">
    <location>
        <position position="145"/>
    </location>
</feature>
<dbReference type="SMART" id="SM01403">
    <property type="entry name" value="Ribosomal_S10"/>
    <property type="match status" value="1"/>
</dbReference>
<dbReference type="GO" id="GO:0005743">
    <property type="term" value="C:mitochondrial inner membrane"/>
    <property type="evidence" value="ECO:0007669"/>
    <property type="project" value="UniProtKB-ARBA"/>
</dbReference>
<feature type="compositionally biased region" description="Polar residues" evidence="9">
    <location>
        <begin position="9"/>
        <end position="20"/>
    </location>
</feature>
<dbReference type="PANTHER" id="PTHR13473">
    <property type="entry name" value="MITOCHONDRIAL RIBOSOMAL PROTEIN L48"/>
    <property type="match status" value="1"/>
</dbReference>
<sequence>DPKKKDNLPSKQIRPSTDNEYGSLNLQVSGYDMVLVEHYSQYVHNLCNRLSVKVQESYAKPTKTKEVMLMQEQGTKMFVDSVLMTHERVVQVTGLSATLAPMVLEILMMNQPEGVQLLVKEHTEADYQIRFKARPDLENLMASMN</sequence>
<evidence type="ECO:0000256" key="6">
    <source>
        <dbReference type="ARBA" id="ARBA00061445"/>
    </source>
</evidence>
<dbReference type="GO" id="GO:1990904">
    <property type="term" value="C:ribonucleoprotein complex"/>
    <property type="evidence" value="ECO:0007669"/>
    <property type="project" value="UniProtKB-KW"/>
</dbReference>
<evidence type="ECO:0000256" key="7">
    <source>
        <dbReference type="ARBA" id="ARBA00071667"/>
    </source>
</evidence>
<keyword evidence="12" id="KW-1185">Reference proteome</keyword>
<evidence type="ECO:0000256" key="3">
    <source>
        <dbReference type="ARBA" id="ARBA00022980"/>
    </source>
</evidence>
<gene>
    <name evidence="11" type="ORF">GDO86_018873</name>
</gene>
<evidence type="ECO:0000313" key="12">
    <source>
        <dbReference type="Proteomes" id="UP000812440"/>
    </source>
</evidence>
<proteinExistence type="inferred from homology"/>
<dbReference type="AlphaFoldDB" id="A0A8T2IHF5"/>
<keyword evidence="2" id="KW-0809">Transit peptide</keyword>
<evidence type="ECO:0000256" key="1">
    <source>
        <dbReference type="ARBA" id="ARBA00004173"/>
    </source>
</evidence>
<comment type="caution">
    <text evidence="11">The sequence shown here is derived from an EMBL/GenBank/DDBJ whole genome shotgun (WGS) entry which is preliminary data.</text>
</comment>
<evidence type="ECO:0000256" key="5">
    <source>
        <dbReference type="ARBA" id="ARBA00023274"/>
    </source>
</evidence>
<feature type="domain" description="Small ribosomal subunit protein uS10" evidence="10">
    <location>
        <begin position="25"/>
        <end position="120"/>
    </location>
</feature>
<dbReference type="Proteomes" id="UP000812440">
    <property type="component" value="Unassembled WGS sequence"/>
</dbReference>
<dbReference type="EMBL" id="JAACNH010000212">
    <property type="protein sequence ID" value="KAG8431412.1"/>
    <property type="molecule type" value="Genomic_DNA"/>
</dbReference>
<dbReference type="GO" id="GO:0005761">
    <property type="term" value="C:mitochondrial ribosome"/>
    <property type="evidence" value="ECO:0007669"/>
    <property type="project" value="InterPro"/>
</dbReference>
<dbReference type="InterPro" id="IPR027486">
    <property type="entry name" value="Ribosomal_uS10_dom"/>
</dbReference>
<organism evidence="11 12">
    <name type="scientific">Hymenochirus boettgeri</name>
    <name type="common">Congo dwarf clawed frog</name>
    <dbReference type="NCBI Taxonomy" id="247094"/>
    <lineage>
        <taxon>Eukaryota</taxon>
        <taxon>Metazoa</taxon>
        <taxon>Chordata</taxon>
        <taxon>Craniata</taxon>
        <taxon>Vertebrata</taxon>
        <taxon>Euteleostomi</taxon>
        <taxon>Amphibia</taxon>
        <taxon>Batrachia</taxon>
        <taxon>Anura</taxon>
        <taxon>Pipoidea</taxon>
        <taxon>Pipidae</taxon>
        <taxon>Pipinae</taxon>
        <taxon>Hymenochirus</taxon>
    </lineage>
</organism>
<feature type="region of interest" description="Disordered" evidence="9">
    <location>
        <begin position="1"/>
        <end position="20"/>
    </location>
</feature>
<evidence type="ECO:0000256" key="9">
    <source>
        <dbReference type="SAM" id="MobiDB-lite"/>
    </source>
</evidence>
<dbReference type="InterPro" id="IPR027487">
    <property type="entry name" value="Ribosomal_mL48"/>
</dbReference>
<dbReference type="Gene3D" id="3.30.70.600">
    <property type="entry name" value="Ribosomal protein S10 domain"/>
    <property type="match status" value="1"/>
</dbReference>